<protein>
    <submittedName>
        <fullName evidence="5">Fatty-acyl-CoA synthase</fullName>
    </submittedName>
</protein>
<feature type="domain" description="AMP-binding enzyme C-terminal" evidence="4">
    <location>
        <begin position="421"/>
        <end position="495"/>
    </location>
</feature>
<dbReference type="InterPro" id="IPR042099">
    <property type="entry name" value="ANL_N_sf"/>
</dbReference>
<proteinExistence type="inferred from homology"/>
<organism evidence="5 6">
    <name type="scientific">Knoellia remsis</name>
    <dbReference type="NCBI Taxonomy" id="407159"/>
    <lineage>
        <taxon>Bacteria</taxon>
        <taxon>Bacillati</taxon>
        <taxon>Actinomycetota</taxon>
        <taxon>Actinomycetes</taxon>
        <taxon>Micrococcales</taxon>
        <taxon>Intrasporangiaceae</taxon>
        <taxon>Knoellia</taxon>
    </lineage>
</organism>
<comment type="caution">
    <text evidence="5">The sequence shown here is derived from an EMBL/GenBank/DDBJ whole genome shotgun (WGS) entry which is preliminary data.</text>
</comment>
<sequence length="507" mass="53787">MPSLAQVLARTASRVPDRVAVQFDSTSMTYAVLDAHVNQLARELASRGLAKGDRLLLLSGNSDAFVVALYAGLRLGAIVVPVNPRSAPGEIDHFVSDSGARLLLFGAELVDTVRAWQEARQSAAGIPVLALGDASGFDNVLAAAAGQSAEPVDVEVAEGDDALIIYTSGTTGRPKGALFDQHGILWVGINTAVGLGLREGERMLHVAPLYHSAALNMLLIGGMMYGATHVILPGFDPETVLETIERERTTFFFGVPTMYTFLLRTPSIATRDLSSLRVCMYGAAPMPATTAEALVAALPGASIIQACGQTEGGPGGILLQHDEVLERPSASGRSAVPNTEVRIVDIEGNDVAPGGVGEMIMRGETMMKGYWGKPDATAETVRDGWVHTGDLASVDEDGYITLVDRLKDMIITGGRNVYSAEVESALAGHPAVGDIAIVGRPDDEYGEKVVAVVTPRDGSELTLADLREYGARHLSSYKLPRELVIAEIPRNPSGKILKHLIREKLHG</sequence>
<dbReference type="RefSeq" id="WP_106299003.1">
    <property type="nucleotide sequence ID" value="NZ_PVTI01000043.1"/>
</dbReference>
<dbReference type="AlphaFoldDB" id="A0A2T0TV57"/>
<dbReference type="InterPro" id="IPR045851">
    <property type="entry name" value="AMP-bd_C_sf"/>
</dbReference>
<evidence type="ECO:0000259" key="4">
    <source>
        <dbReference type="Pfam" id="PF13193"/>
    </source>
</evidence>
<dbReference type="Gene3D" id="3.30.300.30">
    <property type="match status" value="1"/>
</dbReference>
<evidence type="ECO:0000256" key="1">
    <source>
        <dbReference type="ARBA" id="ARBA00006432"/>
    </source>
</evidence>
<dbReference type="PANTHER" id="PTHR43201:SF5">
    <property type="entry name" value="MEDIUM-CHAIN ACYL-COA LIGASE ACSF2, MITOCHONDRIAL"/>
    <property type="match status" value="1"/>
</dbReference>
<evidence type="ECO:0000313" key="5">
    <source>
        <dbReference type="EMBL" id="PRY49547.1"/>
    </source>
</evidence>
<accession>A0A2T0TV57</accession>
<dbReference type="InterPro" id="IPR020845">
    <property type="entry name" value="AMP-binding_CS"/>
</dbReference>
<gene>
    <name evidence="5" type="ORF">BCF74_1433</name>
</gene>
<dbReference type="Proteomes" id="UP000237822">
    <property type="component" value="Unassembled WGS sequence"/>
</dbReference>
<evidence type="ECO:0000256" key="2">
    <source>
        <dbReference type="ARBA" id="ARBA00022598"/>
    </source>
</evidence>
<keyword evidence="2" id="KW-0436">Ligase</keyword>
<dbReference type="InterPro" id="IPR025110">
    <property type="entry name" value="AMP-bd_C"/>
</dbReference>
<name>A0A2T0TV57_9MICO</name>
<dbReference type="GO" id="GO:0031956">
    <property type="term" value="F:medium-chain fatty acid-CoA ligase activity"/>
    <property type="evidence" value="ECO:0007669"/>
    <property type="project" value="TreeGrafter"/>
</dbReference>
<reference evidence="5 6" key="1">
    <citation type="submission" date="2018-03" db="EMBL/GenBank/DDBJ databases">
        <title>Genomic Encyclopedia of Archaeal and Bacterial Type Strains, Phase II (KMG-II): from individual species to whole genera.</title>
        <authorList>
            <person name="Goeker M."/>
        </authorList>
    </citation>
    <scope>NUCLEOTIDE SEQUENCE [LARGE SCALE GENOMIC DNA]</scope>
    <source>
        <strain evidence="5 6">ATCC BAA-1496</strain>
    </source>
</reference>
<evidence type="ECO:0000259" key="3">
    <source>
        <dbReference type="Pfam" id="PF00501"/>
    </source>
</evidence>
<dbReference type="EMBL" id="PVTI01000043">
    <property type="protein sequence ID" value="PRY49547.1"/>
    <property type="molecule type" value="Genomic_DNA"/>
</dbReference>
<dbReference type="PANTHER" id="PTHR43201">
    <property type="entry name" value="ACYL-COA SYNTHETASE"/>
    <property type="match status" value="1"/>
</dbReference>
<evidence type="ECO:0000313" key="6">
    <source>
        <dbReference type="Proteomes" id="UP000237822"/>
    </source>
</evidence>
<dbReference type="OrthoDB" id="9803968at2"/>
<dbReference type="CDD" id="cd17631">
    <property type="entry name" value="FACL_FadD13-like"/>
    <property type="match status" value="1"/>
</dbReference>
<dbReference type="GO" id="GO:0006631">
    <property type="term" value="P:fatty acid metabolic process"/>
    <property type="evidence" value="ECO:0007669"/>
    <property type="project" value="TreeGrafter"/>
</dbReference>
<feature type="domain" description="AMP-dependent synthetase/ligase" evidence="3">
    <location>
        <begin position="9"/>
        <end position="371"/>
    </location>
</feature>
<comment type="similarity">
    <text evidence="1">Belongs to the ATP-dependent AMP-binding enzyme family.</text>
</comment>
<dbReference type="SUPFAM" id="SSF56801">
    <property type="entry name" value="Acetyl-CoA synthetase-like"/>
    <property type="match status" value="1"/>
</dbReference>
<dbReference type="Pfam" id="PF00501">
    <property type="entry name" value="AMP-binding"/>
    <property type="match status" value="1"/>
</dbReference>
<dbReference type="Pfam" id="PF13193">
    <property type="entry name" value="AMP-binding_C"/>
    <property type="match status" value="1"/>
</dbReference>
<keyword evidence="6" id="KW-1185">Reference proteome</keyword>
<dbReference type="Gene3D" id="3.40.50.12780">
    <property type="entry name" value="N-terminal domain of ligase-like"/>
    <property type="match status" value="1"/>
</dbReference>
<dbReference type="InterPro" id="IPR000873">
    <property type="entry name" value="AMP-dep_synth/lig_dom"/>
</dbReference>
<dbReference type="PROSITE" id="PS00455">
    <property type="entry name" value="AMP_BINDING"/>
    <property type="match status" value="1"/>
</dbReference>